<evidence type="ECO:0000313" key="1">
    <source>
        <dbReference type="EMBL" id="PHT90888.1"/>
    </source>
</evidence>
<dbReference type="Gramene" id="PHT90888">
    <property type="protein sequence ID" value="PHT90888"/>
    <property type="gene ID" value="T459_06001"/>
</dbReference>
<dbReference type="EMBL" id="AYRZ02000002">
    <property type="protein sequence ID" value="PHT90888.1"/>
    <property type="molecule type" value="Genomic_DNA"/>
</dbReference>
<evidence type="ECO:0000313" key="2">
    <source>
        <dbReference type="Proteomes" id="UP000222542"/>
    </source>
</evidence>
<reference evidence="1 2" key="2">
    <citation type="journal article" date="2017" name="Genome Biol.">
        <title>New reference genome sequences of hot pepper reveal the massive evolution of plant disease-resistance genes by retroduplication.</title>
        <authorList>
            <person name="Kim S."/>
            <person name="Park J."/>
            <person name="Yeom S.I."/>
            <person name="Kim Y.M."/>
            <person name="Seo E."/>
            <person name="Kim K.T."/>
            <person name="Kim M.S."/>
            <person name="Lee J.M."/>
            <person name="Cheong K."/>
            <person name="Shin H.S."/>
            <person name="Kim S.B."/>
            <person name="Han K."/>
            <person name="Lee J."/>
            <person name="Park M."/>
            <person name="Lee H.A."/>
            <person name="Lee H.Y."/>
            <person name="Lee Y."/>
            <person name="Oh S."/>
            <person name="Lee J.H."/>
            <person name="Choi E."/>
            <person name="Choi E."/>
            <person name="Lee S.E."/>
            <person name="Jeon J."/>
            <person name="Kim H."/>
            <person name="Choi G."/>
            <person name="Song H."/>
            <person name="Lee J."/>
            <person name="Lee S.C."/>
            <person name="Kwon J.K."/>
            <person name="Lee H.Y."/>
            <person name="Koo N."/>
            <person name="Hong Y."/>
            <person name="Kim R.W."/>
            <person name="Kang W.H."/>
            <person name="Huh J.H."/>
            <person name="Kang B.C."/>
            <person name="Yang T.J."/>
            <person name="Lee Y.H."/>
            <person name="Bennetzen J.L."/>
            <person name="Choi D."/>
        </authorList>
    </citation>
    <scope>NUCLEOTIDE SEQUENCE [LARGE SCALE GENOMIC DNA]</scope>
    <source>
        <strain evidence="2">cv. CM334</strain>
    </source>
</reference>
<reference evidence="1 2" key="1">
    <citation type="journal article" date="2014" name="Nat. Genet.">
        <title>Genome sequence of the hot pepper provides insights into the evolution of pungency in Capsicum species.</title>
        <authorList>
            <person name="Kim S."/>
            <person name="Park M."/>
            <person name="Yeom S.I."/>
            <person name="Kim Y.M."/>
            <person name="Lee J.M."/>
            <person name="Lee H.A."/>
            <person name="Seo E."/>
            <person name="Choi J."/>
            <person name="Cheong K."/>
            <person name="Kim K.T."/>
            <person name="Jung K."/>
            <person name="Lee G.W."/>
            <person name="Oh S.K."/>
            <person name="Bae C."/>
            <person name="Kim S.B."/>
            <person name="Lee H.Y."/>
            <person name="Kim S.Y."/>
            <person name="Kim M.S."/>
            <person name="Kang B.C."/>
            <person name="Jo Y.D."/>
            <person name="Yang H.B."/>
            <person name="Jeong H.J."/>
            <person name="Kang W.H."/>
            <person name="Kwon J.K."/>
            <person name="Shin C."/>
            <person name="Lim J.Y."/>
            <person name="Park J.H."/>
            <person name="Huh J.H."/>
            <person name="Kim J.S."/>
            <person name="Kim B.D."/>
            <person name="Cohen O."/>
            <person name="Paran I."/>
            <person name="Suh M.C."/>
            <person name="Lee S.B."/>
            <person name="Kim Y.K."/>
            <person name="Shin Y."/>
            <person name="Noh S.J."/>
            <person name="Park J."/>
            <person name="Seo Y.S."/>
            <person name="Kwon S.Y."/>
            <person name="Kim H.A."/>
            <person name="Park J.M."/>
            <person name="Kim H.J."/>
            <person name="Choi S.B."/>
            <person name="Bosland P.W."/>
            <person name="Reeves G."/>
            <person name="Jo S.H."/>
            <person name="Lee B.W."/>
            <person name="Cho H.T."/>
            <person name="Choi H.S."/>
            <person name="Lee M.S."/>
            <person name="Yu Y."/>
            <person name="Do Choi Y."/>
            <person name="Park B.S."/>
            <person name="van Deynze A."/>
            <person name="Ashrafi H."/>
            <person name="Hill T."/>
            <person name="Kim W.T."/>
            <person name="Pai H.S."/>
            <person name="Ahn H.K."/>
            <person name="Yeam I."/>
            <person name="Giovannoni J.J."/>
            <person name="Rose J.K."/>
            <person name="Sorensen I."/>
            <person name="Lee S.J."/>
            <person name="Kim R.W."/>
            <person name="Choi I.Y."/>
            <person name="Choi B.S."/>
            <person name="Lim J.S."/>
            <person name="Lee Y.H."/>
            <person name="Choi D."/>
        </authorList>
    </citation>
    <scope>NUCLEOTIDE SEQUENCE [LARGE SCALE GENOMIC DNA]</scope>
    <source>
        <strain evidence="2">cv. CM334</strain>
    </source>
</reference>
<evidence type="ECO:0008006" key="3">
    <source>
        <dbReference type="Google" id="ProtNLM"/>
    </source>
</evidence>
<proteinExistence type="predicted"/>
<accession>A0A2G3A9K2</accession>
<comment type="caution">
    <text evidence="1">The sequence shown here is derived from an EMBL/GenBank/DDBJ whole genome shotgun (WGS) entry which is preliminary data.</text>
</comment>
<dbReference type="SUPFAM" id="SSF81383">
    <property type="entry name" value="F-box domain"/>
    <property type="match status" value="1"/>
</dbReference>
<dbReference type="Proteomes" id="UP000222542">
    <property type="component" value="Unassembled WGS sequence"/>
</dbReference>
<dbReference type="AlphaFoldDB" id="A0A2G3A9K2"/>
<dbReference type="InterPro" id="IPR036047">
    <property type="entry name" value="F-box-like_dom_sf"/>
</dbReference>
<organism evidence="1 2">
    <name type="scientific">Capsicum annuum</name>
    <name type="common">Capsicum pepper</name>
    <dbReference type="NCBI Taxonomy" id="4072"/>
    <lineage>
        <taxon>Eukaryota</taxon>
        <taxon>Viridiplantae</taxon>
        <taxon>Streptophyta</taxon>
        <taxon>Embryophyta</taxon>
        <taxon>Tracheophyta</taxon>
        <taxon>Spermatophyta</taxon>
        <taxon>Magnoliopsida</taxon>
        <taxon>eudicotyledons</taxon>
        <taxon>Gunneridae</taxon>
        <taxon>Pentapetalae</taxon>
        <taxon>asterids</taxon>
        <taxon>lamiids</taxon>
        <taxon>Solanales</taxon>
        <taxon>Solanaceae</taxon>
        <taxon>Solanoideae</taxon>
        <taxon>Capsiceae</taxon>
        <taxon>Capsicum</taxon>
    </lineage>
</organism>
<sequence>MVRVLTDFCLRLWIFFNMTQDNKRAAVEWDRYDRISGLPRDVMYHILELLPAQDAAITGCCVNNAPYLVNLNLEYCHGTECLNIVASRLKFLIVHEKRYLNLKCFMHYRNFSVLGLDLVELEEEVDNVKYDDERSTLEKLLLSSSSSLWELYLGSCVLELLGANVAPDGLPFMLNSLWYPLTRFTLQRNGSDFLSSTVKLRVYDGSDAETVLKYLDTPTCLDGSLKELEYVTTYRFNCSKAELLFVKLLLARAPLSRGESLVRTKKGILSLN</sequence>
<gene>
    <name evidence="1" type="ORF">T459_06001</name>
</gene>
<protein>
    <recommendedName>
        <fullName evidence="3">FBD domain-containing protein</fullName>
    </recommendedName>
</protein>
<name>A0A2G3A9K2_CAPAN</name>
<keyword evidence="2" id="KW-1185">Reference proteome</keyword>